<feature type="signal peptide" evidence="1">
    <location>
        <begin position="1"/>
        <end position="22"/>
    </location>
</feature>
<evidence type="ECO:0000313" key="2">
    <source>
        <dbReference type="EMBL" id="TWC05838.1"/>
    </source>
</evidence>
<dbReference type="EMBL" id="VITY01000002">
    <property type="protein sequence ID" value="TWC05838.1"/>
    <property type="molecule type" value="Genomic_DNA"/>
</dbReference>
<organism evidence="2 3">
    <name type="scientific">Bradyrhizobium macuxiense</name>
    <dbReference type="NCBI Taxonomy" id="1755647"/>
    <lineage>
        <taxon>Bacteria</taxon>
        <taxon>Pseudomonadati</taxon>
        <taxon>Pseudomonadota</taxon>
        <taxon>Alphaproteobacteria</taxon>
        <taxon>Hyphomicrobiales</taxon>
        <taxon>Nitrobacteraceae</taxon>
        <taxon>Bradyrhizobium</taxon>
    </lineage>
</organism>
<accession>A0A560MDY9</accession>
<dbReference type="RefSeq" id="WP_167528930.1">
    <property type="nucleotide sequence ID" value="NZ_VITY01000002.1"/>
</dbReference>
<keyword evidence="3" id="KW-1185">Reference proteome</keyword>
<proteinExistence type="predicted"/>
<evidence type="ECO:0000313" key="3">
    <source>
        <dbReference type="Proteomes" id="UP000321304"/>
    </source>
</evidence>
<dbReference type="Proteomes" id="UP000321304">
    <property type="component" value="Unassembled WGS sequence"/>
</dbReference>
<name>A0A560MDY9_9BRAD</name>
<dbReference type="AlphaFoldDB" id="A0A560MDY9"/>
<reference evidence="2 3" key="1">
    <citation type="submission" date="2019-06" db="EMBL/GenBank/DDBJ databases">
        <title>Genomic Encyclopedia of Type Strains, Phase IV (KMG-V): Genome sequencing to study the core and pangenomes of soil and plant-associated prokaryotes.</title>
        <authorList>
            <person name="Whitman W."/>
        </authorList>
    </citation>
    <scope>NUCLEOTIDE SEQUENCE [LARGE SCALE GENOMIC DNA]</scope>
    <source>
        <strain evidence="2 3">BR 10355</strain>
    </source>
</reference>
<keyword evidence="1" id="KW-0732">Signal</keyword>
<protein>
    <submittedName>
        <fullName evidence="2">Uncharacterized protein</fullName>
    </submittedName>
</protein>
<comment type="caution">
    <text evidence="2">The sequence shown here is derived from an EMBL/GenBank/DDBJ whole genome shotgun (WGS) entry which is preliminary data.</text>
</comment>
<evidence type="ECO:0000256" key="1">
    <source>
        <dbReference type="SAM" id="SignalP"/>
    </source>
</evidence>
<gene>
    <name evidence="2" type="ORF">FBZ93_102151</name>
</gene>
<feature type="chain" id="PRO_5022211854" evidence="1">
    <location>
        <begin position="23"/>
        <end position="218"/>
    </location>
</feature>
<sequence>MFTFERSGGFSALAVVVMLALAAPGGAAVAQTQGGLIQLSQAVTNFKANPEQLLTQFPNAGVELTSRARDFALNDPTSLDPLIALLAKASKDQKTAIAAGLAQAARIVVRSNQPYATRIQQAIADTKDLDTVMAFAAASGDSGTAATGAGGAGSAGASGGQTSAIGATGAGGGALEAIGGNSVNTGIFSFTSSVSSSGNTTTGTITGAGTTLISTVTP</sequence>